<gene>
    <name evidence="1" type="ORF">MRATA1EN22A_LOCUS15521</name>
</gene>
<dbReference type="EMBL" id="OX596110">
    <property type="protein sequence ID" value="CAN0317706.1"/>
    <property type="molecule type" value="Genomic_DNA"/>
</dbReference>
<organism evidence="1 2">
    <name type="scientific">Rangifer tarandus platyrhynchus</name>
    <name type="common">Svalbard reindeer</name>
    <dbReference type="NCBI Taxonomy" id="3082113"/>
    <lineage>
        <taxon>Eukaryota</taxon>
        <taxon>Metazoa</taxon>
        <taxon>Chordata</taxon>
        <taxon>Craniata</taxon>
        <taxon>Vertebrata</taxon>
        <taxon>Euteleostomi</taxon>
        <taxon>Mammalia</taxon>
        <taxon>Eutheria</taxon>
        <taxon>Laurasiatheria</taxon>
        <taxon>Artiodactyla</taxon>
        <taxon>Ruminantia</taxon>
        <taxon>Pecora</taxon>
        <taxon>Cervidae</taxon>
        <taxon>Odocoileinae</taxon>
        <taxon>Rangifer</taxon>
    </lineage>
</organism>
<protein>
    <submittedName>
        <fullName evidence="1">Uncharacterized protein</fullName>
    </submittedName>
</protein>
<name>A0AC59ZA93_RANTA</name>
<sequence>MTVAPALGPSDSCGLPSLRSTLDRGLVCRPAFAEHTMVSPFCSLESGQGENCPRRSMICRACCFCFFKQASKTHSRTRSRGKRTVGTPPARQWVHVGGCSLGLLGALVFLSTR</sequence>
<evidence type="ECO:0000313" key="1">
    <source>
        <dbReference type="EMBL" id="CAN0317706.1"/>
    </source>
</evidence>
<reference evidence="1" key="1">
    <citation type="submission" date="2023-05" db="EMBL/GenBank/DDBJ databases">
        <authorList>
            <consortium name="ELIXIR-Norway"/>
        </authorList>
    </citation>
    <scope>NUCLEOTIDE SEQUENCE</scope>
</reference>
<evidence type="ECO:0000313" key="2">
    <source>
        <dbReference type="Proteomes" id="UP001162501"/>
    </source>
</evidence>
<proteinExistence type="predicted"/>
<reference evidence="1" key="2">
    <citation type="submission" date="2025-03" db="EMBL/GenBank/DDBJ databases">
        <authorList>
            <consortium name="ELIXIR-Norway"/>
            <consortium name="Elixir Norway"/>
        </authorList>
    </citation>
    <scope>NUCLEOTIDE SEQUENCE</scope>
</reference>
<dbReference type="Proteomes" id="UP001162501">
    <property type="component" value="Chromosome 26"/>
</dbReference>
<accession>A0AC59ZA93</accession>